<evidence type="ECO:0000313" key="1">
    <source>
        <dbReference type="EMBL" id="KAF3538155.1"/>
    </source>
</evidence>
<evidence type="ECO:0000313" key="2">
    <source>
        <dbReference type="Proteomes" id="UP000712600"/>
    </source>
</evidence>
<comment type="caution">
    <text evidence="1">The sequence shown here is derived from an EMBL/GenBank/DDBJ whole genome shotgun (WGS) entry which is preliminary data.</text>
</comment>
<dbReference type="Proteomes" id="UP000712600">
    <property type="component" value="Unassembled WGS sequence"/>
</dbReference>
<organism evidence="1 2">
    <name type="scientific">Brassica cretica</name>
    <name type="common">Mustard</name>
    <dbReference type="NCBI Taxonomy" id="69181"/>
    <lineage>
        <taxon>Eukaryota</taxon>
        <taxon>Viridiplantae</taxon>
        <taxon>Streptophyta</taxon>
        <taxon>Embryophyta</taxon>
        <taxon>Tracheophyta</taxon>
        <taxon>Spermatophyta</taxon>
        <taxon>Magnoliopsida</taxon>
        <taxon>eudicotyledons</taxon>
        <taxon>Gunneridae</taxon>
        <taxon>Pentapetalae</taxon>
        <taxon>rosids</taxon>
        <taxon>malvids</taxon>
        <taxon>Brassicales</taxon>
        <taxon>Brassicaceae</taxon>
        <taxon>Brassiceae</taxon>
        <taxon>Brassica</taxon>
    </lineage>
</organism>
<name>A0A8S9Q305_BRACR</name>
<proteinExistence type="predicted"/>
<accession>A0A8S9Q305</accession>
<dbReference type="AlphaFoldDB" id="A0A8S9Q305"/>
<gene>
    <name evidence="1" type="ORF">F2Q69_00021124</name>
</gene>
<sequence length="158" mass="18676">MRIEKRNQRRTFLRPYRSLRSDSRFDRSLRSEWKYAKKSPTCFRPTEDLTGRYVASGSKQRRVLLVFVVKSQRKLRLRRNEKRFDEDSKENSKEELSVALQRPSSVRARSLRSDRAMCVLMRSRSLRSDRAVCVLGLYVATEPCAFSCVLGRYEVTEQ</sequence>
<dbReference type="EMBL" id="QGKX02001290">
    <property type="protein sequence ID" value="KAF3538155.1"/>
    <property type="molecule type" value="Genomic_DNA"/>
</dbReference>
<reference evidence="1" key="1">
    <citation type="submission" date="2019-12" db="EMBL/GenBank/DDBJ databases">
        <title>Genome sequencing and annotation of Brassica cretica.</title>
        <authorList>
            <person name="Studholme D.J."/>
            <person name="Sarris P."/>
        </authorList>
    </citation>
    <scope>NUCLEOTIDE SEQUENCE</scope>
    <source>
        <strain evidence="1">PFS-109/04</strain>
        <tissue evidence="1">Leaf</tissue>
    </source>
</reference>
<protein>
    <submittedName>
        <fullName evidence="1">Uncharacterized protein</fullName>
    </submittedName>
</protein>